<evidence type="ECO:0000313" key="7">
    <source>
        <dbReference type="EMBL" id="MDT2964937.1"/>
    </source>
</evidence>
<keyword evidence="2 4" id="KW-0456">Lyase</keyword>
<dbReference type="InterPro" id="IPR020625">
    <property type="entry name" value="Schiff_base-form_aldolases_AS"/>
</dbReference>
<feature type="active site" description="Proton donor/acceptor" evidence="5">
    <location>
        <position position="138"/>
    </location>
</feature>
<dbReference type="RefSeq" id="WP_086338337.1">
    <property type="nucleotide sequence ID" value="NZ_CABGJK010000003.1"/>
</dbReference>
<dbReference type="EMBL" id="JARQDZ010000001">
    <property type="protein sequence ID" value="MDT2981542.1"/>
    <property type="molecule type" value="Genomic_DNA"/>
</dbReference>
<dbReference type="CDD" id="cd00408">
    <property type="entry name" value="DHDPS-like"/>
    <property type="match status" value="1"/>
</dbReference>
<dbReference type="Proteomes" id="UP001268896">
    <property type="component" value="Unassembled WGS sequence"/>
</dbReference>
<sequence>MEKEKIKGIIVPLLTPVNEEEMICETKLRKIVRHVIDHGVHGILAFGSNSEFYMFEHDEMLAATEIILDEAAGKVPVFFGMGPIRTKHAVALAKRAAKLPIAGISVLHPMFIKPTEEALYNHFKAIADAVSDTMVLLYNNPARAGYSLSQPLIEKLAHTVENIVGIKDSSGDLTFLSELVRRNADVGFRVIAGKDTIVYPSLCVGAVGGVCSTANIYPELVCGIYDQYVSGDFQGALKNQFTLNPIRLSQDAASFPSATKDMANLMGLNVGPSILPTEASKGVVLDKMIDEMKKAGFL</sequence>
<comment type="similarity">
    <text evidence="1 4">Belongs to the DapA family.</text>
</comment>
<dbReference type="PIRSF" id="PIRSF001365">
    <property type="entry name" value="DHDPS"/>
    <property type="match status" value="1"/>
</dbReference>
<dbReference type="Pfam" id="PF00701">
    <property type="entry name" value="DHDPS"/>
    <property type="match status" value="1"/>
</dbReference>
<evidence type="ECO:0000256" key="6">
    <source>
        <dbReference type="PIRSR" id="PIRSR001365-2"/>
    </source>
</evidence>
<accession>A0AAW8UKE9</accession>
<comment type="caution">
    <text evidence="7">The sequence shown here is derived from an EMBL/GenBank/DDBJ whole genome shotgun (WGS) entry which is preliminary data.</text>
</comment>
<dbReference type="AlphaFoldDB" id="A0AAW8UKE9"/>
<evidence type="ECO:0000256" key="2">
    <source>
        <dbReference type="ARBA" id="ARBA00023239"/>
    </source>
</evidence>
<reference evidence="7 9" key="1">
    <citation type="submission" date="2023-03" db="EMBL/GenBank/DDBJ databases">
        <authorList>
            <person name="Shen W."/>
            <person name="Cai J."/>
        </authorList>
    </citation>
    <scope>NUCLEOTIDE SEQUENCE</scope>
    <source>
        <strain evidence="8 9">B516</strain>
        <strain evidence="7">K72-2</strain>
    </source>
</reference>
<dbReference type="SUPFAM" id="SSF51569">
    <property type="entry name" value="Aldolase"/>
    <property type="match status" value="1"/>
</dbReference>
<evidence type="ECO:0000256" key="3">
    <source>
        <dbReference type="ARBA" id="ARBA00023270"/>
    </source>
</evidence>
<dbReference type="Proteomes" id="UP001253851">
    <property type="component" value="Unassembled WGS sequence"/>
</dbReference>
<name>A0AAW8UKE9_ENTCA</name>
<keyword evidence="3" id="KW-0704">Schiff base</keyword>
<dbReference type="PANTHER" id="PTHR12128">
    <property type="entry name" value="DIHYDRODIPICOLINATE SYNTHASE"/>
    <property type="match status" value="1"/>
</dbReference>
<organism evidence="7 10">
    <name type="scientific">Enterococcus casseliflavus</name>
    <name type="common">Enterococcus flavescens</name>
    <dbReference type="NCBI Taxonomy" id="37734"/>
    <lineage>
        <taxon>Bacteria</taxon>
        <taxon>Bacillati</taxon>
        <taxon>Bacillota</taxon>
        <taxon>Bacilli</taxon>
        <taxon>Lactobacillales</taxon>
        <taxon>Enterococcaceae</taxon>
        <taxon>Enterococcus</taxon>
    </lineage>
</organism>
<gene>
    <name evidence="7" type="ORF">P7I32_09940</name>
    <name evidence="8" type="ORF">P7I34_02630</name>
</gene>
<proteinExistence type="inferred from homology"/>
<dbReference type="Gene3D" id="3.20.20.70">
    <property type="entry name" value="Aldolase class I"/>
    <property type="match status" value="1"/>
</dbReference>
<dbReference type="GO" id="GO:0044281">
    <property type="term" value="P:small molecule metabolic process"/>
    <property type="evidence" value="ECO:0007669"/>
    <property type="project" value="UniProtKB-ARBA"/>
</dbReference>
<evidence type="ECO:0000313" key="8">
    <source>
        <dbReference type="EMBL" id="MDT2981542.1"/>
    </source>
</evidence>
<dbReference type="EMBL" id="JARQDV010000004">
    <property type="protein sequence ID" value="MDT2964937.1"/>
    <property type="molecule type" value="Genomic_DNA"/>
</dbReference>
<dbReference type="InterPro" id="IPR013785">
    <property type="entry name" value="Aldolase_TIM"/>
</dbReference>
<evidence type="ECO:0000256" key="5">
    <source>
        <dbReference type="PIRSR" id="PIRSR001365-1"/>
    </source>
</evidence>
<protein>
    <submittedName>
        <fullName evidence="7">Dihydrodipicolinate synthase family protein</fullName>
    </submittedName>
</protein>
<evidence type="ECO:0000313" key="9">
    <source>
        <dbReference type="Proteomes" id="UP001253851"/>
    </source>
</evidence>
<feature type="binding site" evidence="6">
    <location>
        <position position="210"/>
    </location>
    <ligand>
        <name>pyruvate</name>
        <dbReference type="ChEBI" id="CHEBI:15361"/>
    </ligand>
</feature>
<dbReference type="PRINTS" id="PR00146">
    <property type="entry name" value="DHPICSNTHASE"/>
</dbReference>
<dbReference type="PROSITE" id="PS00666">
    <property type="entry name" value="DHDPS_2"/>
    <property type="match status" value="1"/>
</dbReference>
<dbReference type="InterPro" id="IPR002220">
    <property type="entry name" value="DapA-like"/>
</dbReference>
<evidence type="ECO:0000256" key="4">
    <source>
        <dbReference type="PIRNR" id="PIRNR001365"/>
    </source>
</evidence>
<dbReference type="GO" id="GO:0008840">
    <property type="term" value="F:4-hydroxy-tetrahydrodipicolinate synthase activity"/>
    <property type="evidence" value="ECO:0007669"/>
    <property type="project" value="TreeGrafter"/>
</dbReference>
<evidence type="ECO:0000313" key="10">
    <source>
        <dbReference type="Proteomes" id="UP001268896"/>
    </source>
</evidence>
<dbReference type="SMART" id="SM01130">
    <property type="entry name" value="DHDPS"/>
    <property type="match status" value="1"/>
</dbReference>
<feature type="active site" description="Schiff-base intermediate with substrate" evidence="5">
    <location>
        <position position="167"/>
    </location>
</feature>
<evidence type="ECO:0000256" key="1">
    <source>
        <dbReference type="ARBA" id="ARBA00007592"/>
    </source>
</evidence>
<dbReference type="PANTHER" id="PTHR12128:SF66">
    <property type="entry name" value="4-HYDROXY-2-OXOGLUTARATE ALDOLASE, MITOCHONDRIAL"/>
    <property type="match status" value="1"/>
</dbReference>